<sequence length="63" mass="7519">MFLLELSLCSFCGQQDKIPHRMQRTRPALPADNWFAAVQKWLMLKWADQWSPLIWLTSYLHLS</sequence>
<keyword evidence="2" id="KW-1185">Reference proteome</keyword>
<dbReference type="EMBL" id="KN549591">
    <property type="protein sequence ID" value="KHJ96772.1"/>
    <property type="molecule type" value="Genomic_DNA"/>
</dbReference>
<name>A0A0B1TLS3_OESDE</name>
<dbReference type="AlphaFoldDB" id="A0A0B1TLS3"/>
<evidence type="ECO:0000313" key="2">
    <source>
        <dbReference type="Proteomes" id="UP000053660"/>
    </source>
</evidence>
<organism evidence="1 2">
    <name type="scientific">Oesophagostomum dentatum</name>
    <name type="common">Nodular worm</name>
    <dbReference type="NCBI Taxonomy" id="61180"/>
    <lineage>
        <taxon>Eukaryota</taxon>
        <taxon>Metazoa</taxon>
        <taxon>Ecdysozoa</taxon>
        <taxon>Nematoda</taxon>
        <taxon>Chromadorea</taxon>
        <taxon>Rhabditida</taxon>
        <taxon>Rhabditina</taxon>
        <taxon>Rhabditomorpha</taxon>
        <taxon>Strongyloidea</taxon>
        <taxon>Strongylidae</taxon>
        <taxon>Oesophagostomum</taxon>
    </lineage>
</organism>
<reference evidence="1 2" key="1">
    <citation type="submission" date="2014-03" db="EMBL/GenBank/DDBJ databases">
        <title>Draft genome of the hookworm Oesophagostomum dentatum.</title>
        <authorList>
            <person name="Mitreva M."/>
        </authorList>
    </citation>
    <scope>NUCLEOTIDE SEQUENCE [LARGE SCALE GENOMIC DNA]</scope>
    <source>
        <strain evidence="1 2">OD-Hann</strain>
    </source>
</reference>
<accession>A0A0B1TLS3</accession>
<gene>
    <name evidence="1" type="ORF">OESDEN_03257</name>
</gene>
<proteinExistence type="predicted"/>
<evidence type="ECO:0000313" key="1">
    <source>
        <dbReference type="EMBL" id="KHJ96772.1"/>
    </source>
</evidence>
<dbReference type="Proteomes" id="UP000053660">
    <property type="component" value="Unassembled WGS sequence"/>
</dbReference>
<protein>
    <submittedName>
        <fullName evidence="1">Uncharacterized protein</fullName>
    </submittedName>
</protein>